<keyword evidence="1" id="KW-0862">Zinc</keyword>
<keyword evidence="1" id="KW-0479">Metal-binding</keyword>
<dbReference type="AlphaFoldDB" id="A0A0J7K737"/>
<dbReference type="Gene3D" id="4.10.60.10">
    <property type="entry name" value="Zinc finger, CCHC-type"/>
    <property type="match status" value="1"/>
</dbReference>
<dbReference type="InterPro" id="IPR036875">
    <property type="entry name" value="Znf_CCHC_sf"/>
</dbReference>
<name>A0A0J7K737_LASNI</name>
<dbReference type="OrthoDB" id="7682542at2759"/>
<keyword evidence="1" id="KW-0863">Zinc-finger</keyword>
<dbReference type="Proteomes" id="UP000036403">
    <property type="component" value="Unassembled WGS sequence"/>
</dbReference>
<dbReference type="PANTHER" id="PTHR47481:SF31">
    <property type="entry name" value="OS01G0873500 PROTEIN"/>
    <property type="match status" value="1"/>
</dbReference>
<dbReference type="GO" id="GO:0008270">
    <property type="term" value="F:zinc ion binding"/>
    <property type="evidence" value="ECO:0007669"/>
    <property type="project" value="UniProtKB-KW"/>
</dbReference>
<evidence type="ECO:0000259" key="2">
    <source>
        <dbReference type="PROSITE" id="PS50158"/>
    </source>
</evidence>
<dbReference type="STRING" id="67767.A0A0J7K737"/>
<accession>A0A0J7K737</accession>
<keyword evidence="4" id="KW-1185">Reference proteome</keyword>
<dbReference type="PANTHER" id="PTHR47481">
    <property type="match status" value="1"/>
</dbReference>
<organism evidence="3 4">
    <name type="scientific">Lasius niger</name>
    <name type="common">Black garden ant</name>
    <dbReference type="NCBI Taxonomy" id="67767"/>
    <lineage>
        <taxon>Eukaryota</taxon>
        <taxon>Metazoa</taxon>
        <taxon>Ecdysozoa</taxon>
        <taxon>Arthropoda</taxon>
        <taxon>Hexapoda</taxon>
        <taxon>Insecta</taxon>
        <taxon>Pterygota</taxon>
        <taxon>Neoptera</taxon>
        <taxon>Endopterygota</taxon>
        <taxon>Hymenoptera</taxon>
        <taxon>Apocrita</taxon>
        <taxon>Aculeata</taxon>
        <taxon>Formicoidea</taxon>
        <taxon>Formicidae</taxon>
        <taxon>Formicinae</taxon>
        <taxon>Lasius</taxon>
        <taxon>Lasius</taxon>
    </lineage>
</organism>
<evidence type="ECO:0000313" key="4">
    <source>
        <dbReference type="Proteomes" id="UP000036403"/>
    </source>
</evidence>
<dbReference type="GO" id="GO:0003676">
    <property type="term" value="F:nucleic acid binding"/>
    <property type="evidence" value="ECO:0007669"/>
    <property type="project" value="InterPro"/>
</dbReference>
<dbReference type="Pfam" id="PF14223">
    <property type="entry name" value="Retrotran_gag_2"/>
    <property type="match status" value="1"/>
</dbReference>
<dbReference type="PROSITE" id="PS50158">
    <property type="entry name" value="ZF_CCHC"/>
    <property type="match status" value="1"/>
</dbReference>
<dbReference type="PaxDb" id="67767-A0A0J7K737"/>
<gene>
    <name evidence="3" type="ORF">RF55_14736</name>
</gene>
<evidence type="ECO:0000256" key="1">
    <source>
        <dbReference type="PROSITE-ProRule" id="PRU00047"/>
    </source>
</evidence>
<dbReference type="SUPFAM" id="SSF57756">
    <property type="entry name" value="Retrovirus zinc finger-like domains"/>
    <property type="match status" value="1"/>
</dbReference>
<proteinExistence type="predicted"/>
<feature type="domain" description="CCHC-type" evidence="2">
    <location>
        <begin position="225"/>
        <end position="240"/>
    </location>
</feature>
<comment type="caution">
    <text evidence="3">The sequence shown here is derived from an EMBL/GenBank/DDBJ whole genome shotgun (WGS) entry which is preliminary data.</text>
</comment>
<dbReference type="SMART" id="SM00343">
    <property type="entry name" value="ZnF_C2HC"/>
    <property type="match status" value="1"/>
</dbReference>
<protein>
    <submittedName>
        <fullName evidence="3">Copia protein</fullName>
    </submittedName>
</protein>
<evidence type="ECO:0000313" key="3">
    <source>
        <dbReference type="EMBL" id="KMQ86303.1"/>
    </source>
</evidence>
<sequence>MTTEDFRLPPLTKNNYQRWKYEVRFCLKSIGATGHVDGTVKCPTEPGREKDVEIWMKTDGKAQRVLTCALSDDDHAAIRDCDTSRDVWLKILSIYETKTNENKYLLNQEFHRMRFNDGQSIASYCAQLTVIRQKLKALGKELSDSGLVAKLINDLPPRFDNFRSTYYIQAALGIVLTFDKLKEQLMLVKANVSSTATNTDTGDALVTQAKNKADTNPKKREKRTCFHCKKISHIKRDCRKWKAEQIKEQSAASVASGQAFVTAS</sequence>
<dbReference type="EMBL" id="LBMM01012278">
    <property type="protein sequence ID" value="KMQ86303.1"/>
    <property type="molecule type" value="Genomic_DNA"/>
</dbReference>
<dbReference type="InterPro" id="IPR001878">
    <property type="entry name" value="Znf_CCHC"/>
</dbReference>
<reference evidence="3 4" key="1">
    <citation type="submission" date="2015-04" db="EMBL/GenBank/DDBJ databases">
        <title>Lasius niger genome sequencing.</title>
        <authorList>
            <person name="Konorov E.A."/>
            <person name="Nikitin M.A."/>
            <person name="Kirill M.V."/>
            <person name="Chang P."/>
        </authorList>
    </citation>
    <scope>NUCLEOTIDE SEQUENCE [LARGE SCALE GENOMIC DNA]</scope>
    <source>
        <tissue evidence="3">Whole</tissue>
    </source>
</reference>